<evidence type="ECO:0000256" key="2">
    <source>
        <dbReference type="ARBA" id="ARBA00022670"/>
    </source>
</evidence>
<organism evidence="6 7">
    <name type="scientific">Hyaloscypha hepaticicola</name>
    <dbReference type="NCBI Taxonomy" id="2082293"/>
    <lineage>
        <taxon>Eukaryota</taxon>
        <taxon>Fungi</taxon>
        <taxon>Dikarya</taxon>
        <taxon>Ascomycota</taxon>
        <taxon>Pezizomycotina</taxon>
        <taxon>Leotiomycetes</taxon>
        <taxon>Helotiales</taxon>
        <taxon>Hyaloscyphaceae</taxon>
        <taxon>Hyaloscypha</taxon>
    </lineage>
</organism>
<dbReference type="Gene3D" id="3.40.50.1820">
    <property type="entry name" value="alpha/beta hydrolase"/>
    <property type="match status" value="2"/>
</dbReference>
<dbReference type="GO" id="GO:0006508">
    <property type="term" value="P:proteolysis"/>
    <property type="evidence" value="ECO:0007669"/>
    <property type="project" value="UniProtKB-KW"/>
</dbReference>
<dbReference type="PANTHER" id="PTHR11010:SF23">
    <property type="entry name" value="SERINE PEPTIDASE"/>
    <property type="match status" value="1"/>
</dbReference>
<dbReference type="EMBL" id="KZ613511">
    <property type="protein sequence ID" value="PMD15664.1"/>
    <property type="molecule type" value="Genomic_DNA"/>
</dbReference>
<evidence type="ECO:0000313" key="7">
    <source>
        <dbReference type="Proteomes" id="UP000235672"/>
    </source>
</evidence>
<sequence>ATFDQLIDHNDPALGTFSQRYWWSTQFYGPPGSPVILFTPGEEPALDDYGRSYYLGYTADNTLTGQYAKAVGGAGIVLEHRYWGNSTPVSNLTVDNLRFLTIDQAIQDMVYFANNVKLPFDHNGSANADKCPWVLVGGSYSGALTAWTAVTSPGTFWAYHASSAPVQANQNLWTYFKPIQEGMPANCSKDMQLIIEFVDKILFNGTQAEVLALKTLFSLQTVEHNADFASLLIQGLWLFQSGFPSFYPFCDAIEGVNANSTLIPDENGVGLEAAILNFGAWMQPAGKPQLSIAASCGNISDCYDTYNGFGYNNPTYNPNALAGRAWWWLQCNEPLGYWQTGAPIGQTTLVSRLITSYYWQRQCLEYFPGANFSTNEDPFNAKYAGWNIANTTRLMFSNGEFDPWRSASVSSEFRPGGPLISTPEMPIIQVPRGIHCQDLYMENVTPEILETMGKEVQQMKFWVDQYY</sequence>
<dbReference type="GO" id="GO:0008239">
    <property type="term" value="F:dipeptidyl-peptidase activity"/>
    <property type="evidence" value="ECO:0007669"/>
    <property type="project" value="TreeGrafter"/>
</dbReference>
<dbReference type="OrthoDB" id="1735038at2759"/>
<dbReference type="AlphaFoldDB" id="A0A2J6PNR0"/>
<dbReference type="GO" id="GO:0070008">
    <property type="term" value="F:serine-type exopeptidase activity"/>
    <property type="evidence" value="ECO:0007669"/>
    <property type="project" value="InterPro"/>
</dbReference>
<feature type="non-terminal residue" evidence="6">
    <location>
        <position position="1"/>
    </location>
</feature>
<keyword evidence="5" id="KW-0325">Glycoprotein</keyword>
<evidence type="ECO:0000256" key="5">
    <source>
        <dbReference type="ARBA" id="ARBA00023180"/>
    </source>
</evidence>
<keyword evidence="4" id="KW-0378">Hydrolase</keyword>
<dbReference type="Pfam" id="PF05577">
    <property type="entry name" value="Peptidase_S28"/>
    <property type="match status" value="1"/>
</dbReference>
<evidence type="ECO:0000256" key="1">
    <source>
        <dbReference type="ARBA" id="ARBA00011079"/>
    </source>
</evidence>
<dbReference type="InterPro" id="IPR008758">
    <property type="entry name" value="Peptidase_S28"/>
</dbReference>
<feature type="non-terminal residue" evidence="6">
    <location>
        <position position="467"/>
    </location>
</feature>
<keyword evidence="7" id="KW-1185">Reference proteome</keyword>
<dbReference type="Proteomes" id="UP000235672">
    <property type="component" value="Unassembled WGS sequence"/>
</dbReference>
<name>A0A2J6PNR0_9HELO</name>
<reference evidence="6 7" key="1">
    <citation type="submission" date="2016-05" db="EMBL/GenBank/DDBJ databases">
        <title>A degradative enzymes factory behind the ericoid mycorrhizal symbiosis.</title>
        <authorList>
            <consortium name="DOE Joint Genome Institute"/>
            <person name="Martino E."/>
            <person name="Morin E."/>
            <person name="Grelet G."/>
            <person name="Kuo A."/>
            <person name="Kohler A."/>
            <person name="Daghino S."/>
            <person name="Barry K."/>
            <person name="Choi C."/>
            <person name="Cichocki N."/>
            <person name="Clum A."/>
            <person name="Copeland A."/>
            <person name="Hainaut M."/>
            <person name="Haridas S."/>
            <person name="Labutti K."/>
            <person name="Lindquist E."/>
            <person name="Lipzen A."/>
            <person name="Khouja H.-R."/>
            <person name="Murat C."/>
            <person name="Ohm R."/>
            <person name="Olson A."/>
            <person name="Spatafora J."/>
            <person name="Veneault-Fourrey C."/>
            <person name="Henrissat B."/>
            <person name="Grigoriev I."/>
            <person name="Martin F."/>
            <person name="Perotto S."/>
        </authorList>
    </citation>
    <scope>NUCLEOTIDE SEQUENCE [LARGE SCALE GENOMIC DNA]</scope>
    <source>
        <strain evidence="6 7">UAMH 7357</strain>
    </source>
</reference>
<gene>
    <name evidence="6" type="ORF">NA56DRAFT_528850</name>
</gene>
<protein>
    <submittedName>
        <fullName evidence="6">Putative serine peptidase</fullName>
    </submittedName>
</protein>
<keyword evidence="2" id="KW-0645">Protease</keyword>
<proteinExistence type="inferred from homology"/>
<dbReference type="InterPro" id="IPR029058">
    <property type="entry name" value="AB_hydrolase_fold"/>
</dbReference>
<dbReference type="SUPFAM" id="SSF53474">
    <property type="entry name" value="alpha/beta-Hydrolases"/>
    <property type="match status" value="1"/>
</dbReference>
<comment type="similarity">
    <text evidence="1">Belongs to the peptidase S28 family.</text>
</comment>
<evidence type="ECO:0000256" key="3">
    <source>
        <dbReference type="ARBA" id="ARBA00022729"/>
    </source>
</evidence>
<accession>A0A2J6PNR0</accession>
<dbReference type="PANTHER" id="PTHR11010">
    <property type="entry name" value="PROTEASE S28 PRO-X CARBOXYPEPTIDASE-RELATED"/>
    <property type="match status" value="1"/>
</dbReference>
<evidence type="ECO:0000256" key="4">
    <source>
        <dbReference type="ARBA" id="ARBA00022801"/>
    </source>
</evidence>
<dbReference type="FunFam" id="3.40.50.1820:FF:000165">
    <property type="entry name" value="Serine peptidase, putative"/>
    <property type="match status" value="1"/>
</dbReference>
<evidence type="ECO:0000313" key="6">
    <source>
        <dbReference type="EMBL" id="PMD15664.1"/>
    </source>
</evidence>
<keyword evidence="3" id="KW-0732">Signal</keyword>